<evidence type="ECO:0000313" key="1">
    <source>
        <dbReference type="EMBL" id="KAJ0171329.1"/>
    </source>
</evidence>
<protein>
    <submittedName>
        <fullName evidence="1">Uncharacterized protein</fullName>
    </submittedName>
</protein>
<evidence type="ECO:0000313" key="2">
    <source>
        <dbReference type="Proteomes" id="UP000824533"/>
    </source>
</evidence>
<dbReference type="EMBL" id="CM034410">
    <property type="protein sequence ID" value="KAJ0171329.1"/>
    <property type="molecule type" value="Genomic_DNA"/>
</dbReference>
<reference evidence="1 2" key="1">
    <citation type="journal article" date="2021" name="Front. Genet.">
        <title>Chromosome-Level Genome Assembly Reveals Significant Gene Expansion in the Toll and IMD Signaling Pathways of Dendrolimus kikuchii.</title>
        <authorList>
            <person name="Zhou J."/>
            <person name="Wu P."/>
            <person name="Xiong Z."/>
            <person name="Liu N."/>
            <person name="Zhao N."/>
            <person name="Ji M."/>
            <person name="Qiu Y."/>
            <person name="Yang B."/>
        </authorList>
    </citation>
    <scope>NUCLEOTIDE SEQUENCE [LARGE SCALE GENOMIC DNA]</scope>
    <source>
        <strain evidence="1">Ann1</strain>
    </source>
</reference>
<organism evidence="1 2">
    <name type="scientific">Dendrolimus kikuchii</name>
    <dbReference type="NCBI Taxonomy" id="765133"/>
    <lineage>
        <taxon>Eukaryota</taxon>
        <taxon>Metazoa</taxon>
        <taxon>Ecdysozoa</taxon>
        <taxon>Arthropoda</taxon>
        <taxon>Hexapoda</taxon>
        <taxon>Insecta</taxon>
        <taxon>Pterygota</taxon>
        <taxon>Neoptera</taxon>
        <taxon>Endopterygota</taxon>
        <taxon>Lepidoptera</taxon>
        <taxon>Glossata</taxon>
        <taxon>Ditrysia</taxon>
        <taxon>Bombycoidea</taxon>
        <taxon>Lasiocampidae</taxon>
        <taxon>Dendrolimus</taxon>
    </lineage>
</organism>
<keyword evidence="2" id="KW-1185">Reference proteome</keyword>
<comment type="caution">
    <text evidence="1">The sequence shown here is derived from an EMBL/GenBank/DDBJ whole genome shotgun (WGS) entry which is preliminary data.</text>
</comment>
<gene>
    <name evidence="1" type="ORF">K1T71_012879</name>
</gene>
<proteinExistence type="predicted"/>
<sequence>MFLSQIVLCAFFGTGLSEKTFPKWFKFGVATSSYQIEGAWNVSEKSESIWDRFTHHNPEAIKNDDNGDVACDSYNLWKEDIKMAVDLGLDYYRFSISWPRLLPTSFSNRISEDGKNYYNNLIDGLLENGIEPMVTIYHWDLPQRLQDMGGWTNPLISDWFADYARAVFSLYADRVKIWLTLNEPLAICDISYNYGILAPGIKDPDIANYICIKNLILAHSKAWRIYDEEFRPKYHGKISLTNALLWIEPKNPEDQRLADLSNDLGTGMYTHAIFSKTGGWPPAIEKAIEEFSLREGHKRSKLPSFTKEEIKFVKGTFDFFAFNFYTSRLVRPRKEDDEQLHWPLQGVPLFNGIWEVKPEWEVASQLMIMYPEGLRHQLLALKKQYGDIEFMITENGYPTTYRDLDDEKRVKCIRDHLEQVLLSIHEDKVNVTRYTVWSLMDNFEWMDGYETRFGLYDVDFSSPTRARTPRASAHYYKKVIKTHKLMKSSKLINDEFIWDQFTHEYPEAIADKSNGDRACDSYHYWKRDVEVLKELNVHFYRFSIPWPRVLPTGYDNVISEDGKNYYNNLINALLKEGIEPIVTLYHWDLPLNIEKLGGWTNPMIVHWFTDYARVIFALYSDRVKNWITFNEPLVFCDFAYITGSLAPGIQEPIYGHYLCNIHVMLAHASAYRLYHKHFSHTKGCKVSIANHLIYLYPQSEKEKAVTELLSQYINGRYLHPIYSKGGDWPSCVKKLVKDSSKRRGFHCSRLPRFTKAEIFPEGLRGILNWLKKNYGNLEYFITENGYSSGGYNLKDKPRIKYIKDHLKQIWLAIKEDKINMSGYTHWSLLDNFEWGEGYKAKFGLYETDFRDPSLKRSPRESAQFYADTITKRMISIHSKE</sequence>
<accession>A0ACC1CIC0</accession>
<dbReference type="Proteomes" id="UP000824533">
    <property type="component" value="Linkage Group LG24"/>
</dbReference>
<name>A0ACC1CIC0_9NEOP</name>